<dbReference type="KEGG" id="ttz:FHG85_08445"/>
<keyword evidence="2" id="KW-1185">Reference proteome</keyword>
<dbReference type="Proteomes" id="UP000500961">
    <property type="component" value="Chromosome"/>
</dbReference>
<sequence>MPLPKSNRMQFSLLKKSEIIDFVELNITGDAENYIRCDEESYFIQTNVFNIFAGCFERSHHLFDYISPVMYNARRFIPLRNELLANLEQLLVIKNVAQFQNYLSQIFLGNDLLEVLASIDPDYEKHWKGYIRRLIQVNRHIMRLIDQCIDEERVLWVIPY</sequence>
<evidence type="ECO:0000313" key="1">
    <source>
        <dbReference type="EMBL" id="QKG80287.1"/>
    </source>
</evidence>
<dbReference type="AlphaFoldDB" id="A0A7D3XEW0"/>
<gene>
    <name evidence="1" type="ORF">FHG85_08445</name>
</gene>
<accession>A0A7D3XEW0</accession>
<reference evidence="1 2" key="1">
    <citation type="submission" date="2019-07" db="EMBL/GenBank/DDBJ databases">
        <title>Thalassofilum flectens gen. nov., sp. nov., a novel moderate thermophilic anaerobe from a shallow sea hot spring in Kunashir Island (Russia), representing a new family in the order Bacteroidales, and proposal of Thalassofilacea fam. nov.</title>
        <authorList>
            <person name="Kochetkova T.V."/>
            <person name="Podosokorskaya O.A."/>
            <person name="Novikov A."/>
            <person name="Elcheninov A.G."/>
            <person name="Toshchakov S.V."/>
            <person name="Kublanov I.V."/>
        </authorList>
    </citation>
    <scope>NUCLEOTIDE SEQUENCE [LARGE SCALE GENOMIC DNA]</scope>
    <source>
        <strain evidence="1 2">38-H</strain>
    </source>
</reference>
<proteinExistence type="predicted"/>
<name>A0A7D3XEW0_9BACT</name>
<dbReference type="RefSeq" id="WP_173074886.1">
    <property type="nucleotide sequence ID" value="NZ_CP041345.1"/>
</dbReference>
<organism evidence="1 2">
    <name type="scientific">Tenuifilum thalassicum</name>
    <dbReference type="NCBI Taxonomy" id="2590900"/>
    <lineage>
        <taxon>Bacteria</taxon>
        <taxon>Pseudomonadati</taxon>
        <taxon>Bacteroidota</taxon>
        <taxon>Bacteroidia</taxon>
        <taxon>Bacteroidales</taxon>
        <taxon>Tenuifilaceae</taxon>
        <taxon>Tenuifilum</taxon>
    </lineage>
</organism>
<evidence type="ECO:0000313" key="2">
    <source>
        <dbReference type="Proteomes" id="UP000500961"/>
    </source>
</evidence>
<protein>
    <submittedName>
        <fullName evidence="1">Uncharacterized protein</fullName>
    </submittedName>
</protein>
<dbReference type="EMBL" id="CP041345">
    <property type="protein sequence ID" value="QKG80287.1"/>
    <property type="molecule type" value="Genomic_DNA"/>
</dbReference>